<evidence type="ECO:0000313" key="1">
    <source>
        <dbReference type="EMBL" id="KAI1869462.1"/>
    </source>
</evidence>
<dbReference type="AlphaFoldDB" id="A0A9Q0ALQ8"/>
<keyword evidence="2" id="KW-1185">Reference proteome</keyword>
<organism evidence="1 2">
    <name type="scientific">Neoarthrinium moseri</name>
    <dbReference type="NCBI Taxonomy" id="1658444"/>
    <lineage>
        <taxon>Eukaryota</taxon>
        <taxon>Fungi</taxon>
        <taxon>Dikarya</taxon>
        <taxon>Ascomycota</taxon>
        <taxon>Pezizomycotina</taxon>
        <taxon>Sordariomycetes</taxon>
        <taxon>Xylariomycetidae</taxon>
        <taxon>Amphisphaeriales</taxon>
        <taxon>Apiosporaceae</taxon>
        <taxon>Neoarthrinium</taxon>
    </lineage>
</organism>
<dbReference type="Proteomes" id="UP000829685">
    <property type="component" value="Unassembled WGS sequence"/>
</dbReference>
<protein>
    <submittedName>
        <fullName evidence="1">Uncharacterized protein</fullName>
    </submittedName>
</protein>
<reference evidence="1" key="1">
    <citation type="submission" date="2021-03" db="EMBL/GenBank/DDBJ databases">
        <title>Revisited historic fungal species revealed as producer of novel bioactive compounds through whole genome sequencing and comparative genomics.</title>
        <authorList>
            <person name="Vignolle G.A."/>
            <person name="Hochenegger N."/>
            <person name="Mach R.L."/>
            <person name="Mach-Aigner A.R."/>
            <person name="Javad Rahimi M."/>
            <person name="Salim K.A."/>
            <person name="Chan C.M."/>
            <person name="Lim L.B.L."/>
            <person name="Cai F."/>
            <person name="Druzhinina I.S."/>
            <person name="U'Ren J.M."/>
            <person name="Derntl C."/>
        </authorList>
    </citation>
    <scope>NUCLEOTIDE SEQUENCE</scope>
    <source>
        <strain evidence="1">TUCIM 5799</strain>
    </source>
</reference>
<name>A0A9Q0ALQ8_9PEZI</name>
<proteinExistence type="predicted"/>
<gene>
    <name evidence="1" type="ORF">JX265_006552</name>
</gene>
<accession>A0A9Q0ALQ8</accession>
<dbReference type="EMBL" id="JAFIMR010000015">
    <property type="protein sequence ID" value="KAI1869462.1"/>
    <property type="molecule type" value="Genomic_DNA"/>
</dbReference>
<evidence type="ECO:0000313" key="2">
    <source>
        <dbReference type="Proteomes" id="UP000829685"/>
    </source>
</evidence>
<sequence length="235" mass="27107">MAPDYETSHHLGDFLVNDDVMKKHKEILLEQSPHWTDKGWSHQQIAAERLLVLFESLHARAKDNDHFSFWFDVREDWLPVIFCDDKSIRGVKKIAMCFRLARTARREETWKMRGYDPTPETALGHLVDEWINLVGYKADAEDKWLYSINAASNATWKPSMTSNASATPDGDAVDGMNIASLSIAGDNTKPQIPEFVKCKSLKERRAMLQRRRRADKHEISKISQEIRRLERIGNA</sequence>
<comment type="caution">
    <text evidence="1">The sequence shown here is derived from an EMBL/GenBank/DDBJ whole genome shotgun (WGS) entry which is preliminary data.</text>
</comment>